<proteinExistence type="predicted"/>
<dbReference type="RefSeq" id="WP_110299081.1">
    <property type="nucleotide sequence ID" value="NZ_QJJM01000008.1"/>
</dbReference>
<dbReference type="NCBIfam" id="TIGR03177">
    <property type="entry name" value="pilus_cpaB"/>
    <property type="match status" value="1"/>
</dbReference>
<dbReference type="Gene3D" id="3.90.1210.10">
    <property type="entry name" value="Antifreeze-like/N-acetylneuraminic acid synthase C-terminal domain"/>
    <property type="match status" value="1"/>
</dbReference>
<accession>A0A2V3UZX3</accession>
<dbReference type="Pfam" id="PF16976">
    <property type="entry name" value="RcpC"/>
    <property type="match status" value="1"/>
</dbReference>
<dbReference type="OrthoDB" id="163768at2"/>
<dbReference type="AlphaFoldDB" id="A0A2V3UZX3"/>
<dbReference type="CDD" id="cd11614">
    <property type="entry name" value="SAF_CpaB_FlgA_like"/>
    <property type="match status" value="1"/>
</dbReference>
<evidence type="ECO:0000259" key="1">
    <source>
        <dbReference type="SMART" id="SM00858"/>
    </source>
</evidence>
<dbReference type="Pfam" id="PF08666">
    <property type="entry name" value="SAF"/>
    <property type="match status" value="1"/>
</dbReference>
<organism evidence="2 3">
    <name type="scientific">Blastomonas natatoria</name>
    <dbReference type="NCBI Taxonomy" id="34015"/>
    <lineage>
        <taxon>Bacteria</taxon>
        <taxon>Pseudomonadati</taxon>
        <taxon>Pseudomonadota</taxon>
        <taxon>Alphaproteobacteria</taxon>
        <taxon>Sphingomonadales</taxon>
        <taxon>Sphingomonadaceae</taxon>
        <taxon>Blastomonas</taxon>
    </lineage>
</organism>
<dbReference type="SMART" id="SM00858">
    <property type="entry name" value="SAF"/>
    <property type="match status" value="1"/>
</dbReference>
<evidence type="ECO:0000313" key="2">
    <source>
        <dbReference type="EMBL" id="PXW74384.1"/>
    </source>
</evidence>
<dbReference type="InterPro" id="IPR017592">
    <property type="entry name" value="Pilus_assmbl_Flp-typ_CpaB"/>
</dbReference>
<gene>
    <name evidence="2" type="ORF">C7451_10845</name>
</gene>
<dbReference type="InterPro" id="IPR031571">
    <property type="entry name" value="RcpC_dom"/>
</dbReference>
<dbReference type="InterPro" id="IPR013974">
    <property type="entry name" value="SAF"/>
</dbReference>
<name>A0A2V3UZX3_9SPHN</name>
<comment type="caution">
    <text evidence="2">The sequence shown here is derived from an EMBL/GenBank/DDBJ whole genome shotgun (WGS) entry which is preliminary data.</text>
</comment>
<keyword evidence="3" id="KW-1185">Reference proteome</keyword>
<dbReference type="Proteomes" id="UP000248014">
    <property type="component" value="Unassembled WGS sequence"/>
</dbReference>
<feature type="domain" description="SAF" evidence="1">
    <location>
        <begin position="47"/>
        <end position="113"/>
    </location>
</feature>
<protein>
    <submittedName>
        <fullName evidence="2">Pilus assembly protein CpaB</fullName>
    </submittedName>
</protein>
<evidence type="ECO:0000313" key="3">
    <source>
        <dbReference type="Proteomes" id="UP000248014"/>
    </source>
</evidence>
<dbReference type="EMBL" id="QJJM01000008">
    <property type="protein sequence ID" value="PXW74384.1"/>
    <property type="molecule type" value="Genomic_DNA"/>
</dbReference>
<reference evidence="2 3" key="1">
    <citation type="submission" date="2018-05" db="EMBL/GenBank/DDBJ databases">
        <title>Genomic Encyclopedia of Type Strains, Phase IV (KMG-IV): sequencing the most valuable type-strain genomes for metagenomic binning, comparative biology and taxonomic classification.</title>
        <authorList>
            <person name="Goeker M."/>
        </authorList>
    </citation>
    <scope>NUCLEOTIDE SEQUENCE [LARGE SCALE GENOMIC DNA]</scope>
    <source>
        <strain evidence="2 3">DSM 3183</strain>
    </source>
</reference>
<sequence>MDKRKVILLVGALVIALCTAFLARSLFTGSAAPEVTAAPQMTAPAGPRVLVANRSLPVGTIITPDSVAFQPWPSELVDNAYFLEADAKIDSLLGTVVRNPITAGQPVTQGSLVKPGDRGFLAAALGPGMRAVTVPVSARTGVAGFVFPGDRVDLVLTQKVGGDDGPALSASETIIRNLRVLATDQRVNAENAEGKTEVIAFSTVTVEATPKLAEKIAVAQTIGTLSLSLRSIADNEAELERSMAAGDIKLPAGADRRTEDKLLKALATRPVDTDVTFVTGGDVSRFQRRSVPAIGGSRRQNDYSGPIAPGGAPQQVIAPAAAAPIGPVVRVARGNTVTEVPVGGK</sequence>